<organism evidence="1 2">
    <name type="scientific">Pistacia integerrima</name>
    <dbReference type="NCBI Taxonomy" id="434235"/>
    <lineage>
        <taxon>Eukaryota</taxon>
        <taxon>Viridiplantae</taxon>
        <taxon>Streptophyta</taxon>
        <taxon>Embryophyta</taxon>
        <taxon>Tracheophyta</taxon>
        <taxon>Spermatophyta</taxon>
        <taxon>Magnoliopsida</taxon>
        <taxon>eudicotyledons</taxon>
        <taxon>Gunneridae</taxon>
        <taxon>Pentapetalae</taxon>
        <taxon>rosids</taxon>
        <taxon>malvids</taxon>
        <taxon>Sapindales</taxon>
        <taxon>Anacardiaceae</taxon>
        <taxon>Pistacia</taxon>
    </lineage>
</organism>
<proteinExistence type="predicted"/>
<name>A0ACC0ZQ32_9ROSI</name>
<comment type="caution">
    <text evidence="1">The sequence shown here is derived from an EMBL/GenBank/DDBJ whole genome shotgun (WGS) entry which is preliminary data.</text>
</comment>
<evidence type="ECO:0000313" key="1">
    <source>
        <dbReference type="EMBL" id="KAJ0054738.1"/>
    </source>
</evidence>
<evidence type="ECO:0000313" key="2">
    <source>
        <dbReference type="Proteomes" id="UP001163603"/>
    </source>
</evidence>
<protein>
    <submittedName>
        <fullName evidence="1">Uncharacterized protein</fullName>
    </submittedName>
</protein>
<sequence>MTVSPVKTASSSVSHYPKVVDTSEKKSTAFNEKPKPEIKFRVKSNNGTASNAVDQIVANAKSDGEAIKVETSGKESTASEGGPEIKSDQKQILAVTRTNKDFEKVETSEKKSRVSSRGEKNKRKKVADVENQTLAAPSGNSRGKEKRKFCISLTEEEIEADIMAMGGSKRPRRIKKKPRSVQNVLDNLFPGLRLKYITADDYKLPDTP</sequence>
<keyword evidence="2" id="KW-1185">Reference proteome</keyword>
<dbReference type="Proteomes" id="UP001163603">
    <property type="component" value="Chromosome 1"/>
</dbReference>
<gene>
    <name evidence="1" type="ORF">Pint_00129</name>
</gene>
<dbReference type="EMBL" id="CM047736">
    <property type="protein sequence ID" value="KAJ0054738.1"/>
    <property type="molecule type" value="Genomic_DNA"/>
</dbReference>
<accession>A0ACC0ZQ32</accession>
<reference evidence="2" key="1">
    <citation type="journal article" date="2023" name="G3 (Bethesda)">
        <title>Genome assembly and association tests identify interacting loci associated with vigor, precocity, and sex in interspecific pistachio rootstocks.</title>
        <authorList>
            <person name="Palmer W."/>
            <person name="Jacygrad E."/>
            <person name="Sagayaradj S."/>
            <person name="Cavanaugh K."/>
            <person name="Han R."/>
            <person name="Bertier L."/>
            <person name="Beede B."/>
            <person name="Kafkas S."/>
            <person name="Golino D."/>
            <person name="Preece J."/>
            <person name="Michelmore R."/>
        </authorList>
    </citation>
    <scope>NUCLEOTIDE SEQUENCE [LARGE SCALE GENOMIC DNA]</scope>
</reference>